<keyword evidence="4" id="KW-1185">Reference proteome</keyword>
<dbReference type="InterPro" id="IPR043131">
    <property type="entry name" value="BCAT-like_N"/>
</dbReference>
<sequence>MSKFAVSKFVPLSALRVLVADLDPQCLAVYLCSSETAETHKVSTAELRALDLSWKQETVAEPNWMQIYEVCRLHKQSIFFLRGHMDRLASSYRAVTSADFKPSALQFVKDAMCRYAIDEAVHPCVAAYKTDAADLSDINVKVITWLSNPADAPLSAYAAEGISAPPPAEIHCAVLFIRSFFPPERWYVEGATAGLLYNAWRDTPEAKIIHADLQQRAADTRRALGVYEVLMVHEGTHGYLVPEGARSNYIIVTEDDEVQCSLTKHILLGITLTAVKACCERSERLKEVHHKRLTIADVLKAKSLLLLGTSPGVLPVRELQVYWDASSRASFEEAAASCGVDVGNLKGLQRGEQNGEPFGKIVYAPHGEAVNELVRLYTTRALES</sequence>
<evidence type="ECO:0000313" key="4">
    <source>
        <dbReference type="Proteomes" id="UP000015354"/>
    </source>
</evidence>
<dbReference type="SUPFAM" id="SSF56752">
    <property type="entry name" value="D-aminoacid aminotransferase-like PLP-dependent enzymes"/>
    <property type="match status" value="1"/>
</dbReference>
<dbReference type="Gene3D" id="3.20.10.10">
    <property type="entry name" value="D-amino Acid Aminotransferase, subunit A, domain 2"/>
    <property type="match status" value="1"/>
</dbReference>
<dbReference type="InterPro" id="IPR050571">
    <property type="entry name" value="Class-IV_PLP-Dep_Aminotrnsfr"/>
</dbReference>
<name>S9UZ13_9TRYP</name>
<feature type="signal peptide" evidence="2">
    <location>
        <begin position="1"/>
        <end position="28"/>
    </location>
</feature>
<dbReference type="PANTHER" id="PTHR42743:SF11">
    <property type="entry name" value="AMINODEOXYCHORISMATE LYASE"/>
    <property type="match status" value="1"/>
</dbReference>
<keyword evidence="2" id="KW-0732">Signal</keyword>
<evidence type="ECO:0000256" key="1">
    <source>
        <dbReference type="ARBA" id="ARBA00009320"/>
    </source>
</evidence>
<keyword evidence="3" id="KW-0032">Aminotransferase</keyword>
<dbReference type="InterPro" id="IPR036038">
    <property type="entry name" value="Aminotransferase-like"/>
</dbReference>
<comment type="caution">
    <text evidence="3">The sequence shown here is derived from an EMBL/GenBank/DDBJ whole genome shotgun (WGS) entry which is preliminary data.</text>
</comment>
<accession>S9UZ13</accession>
<dbReference type="AlphaFoldDB" id="S9UZ13"/>
<dbReference type="EMBL" id="ATMH01011749">
    <property type="protein sequence ID" value="EPY15785.1"/>
    <property type="molecule type" value="Genomic_DNA"/>
</dbReference>
<dbReference type="PANTHER" id="PTHR42743">
    <property type="entry name" value="AMINO-ACID AMINOTRANSFERASE"/>
    <property type="match status" value="1"/>
</dbReference>
<evidence type="ECO:0000313" key="3">
    <source>
        <dbReference type="EMBL" id="EPY15785.1"/>
    </source>
</evidence>
<dbReference type="InterPro" id="IPR001544">
    <property type="entry name" value="Aminotrans_IV"/>
</dbReference>
<dbReference type="Proteomes" id="UP000015354">
    <property type="component" value="Unassembled WGS sequence"/>
</dbReference>
<comment type="similarity">
    <text evidence="1">Belongs to the class-IV pyridoxal-phosphate-dependent aminotransferase family.</text>
</comment>
<dbReference type="InterPro" id="IPR043132">
    <property type="entry name" value="BCAT-like_C"/>
</dbReference>
<dbReference type="OrthoDB" id="277045at2759"/>
<keyword evidence="3" id="KW-0808">Transferase</keyword>
<feature type="chain" id="PRO_5004558380" evidence="2">
    <location>
        <begin position="29"/>
        <end position="384"/>
    </location>
</feature>
<dbReference type="GO" id="GO:0008483">
    <property type="term" value="F:transaminase activity"/>
    <property type="evidence" value="ECO:0007669"/>
    <property type="project" value="UniProtKB-KW"/>
</dbReference>
<gene>
    <name evidence="3" type="ORF">STCU_11767</name>
</gene>
<protein>
    <submittedName>
        <fullName evidence="3">Branched-chain amino acid aminotransferase</fullName>
    </submittedName>
</protein>
<dbReference type="Gene3D" id="3.30.470.10">
    <property type="match status" value="1"/>
</dbReference>
<dbReference type="Pfam" id="PF01063">
    <property type="entry name" value="Aminotran_4"/>
    <property type="match status" value="1"/>
</dbReference>
<proteinExistence type="inferred from homology"/>
<dbReference type="GO" id="GO:0046394">
    <property type="term" value="P:carboxylic acid biosynthetic process"/>
    <property type="evidence" value="ECO:0007669"/>
    <property type="project" value="UniProtKB-ARBA"/>
</dbReference>
<evidence type="ECO:0000256" key="2">
    <source>
        <dbReference type="SAM" id="SignalP"/>
    </source>
</evidence>
<reference evidence="3 4" key="1">
    <citation type="journal article" date="2013" name="PLoS ONE">
        <title>Predicting the Proteins of Angomonas deanei, Strigomonas culicis and Their Respective Endosymbionts Reveals New Aspects of the Trypanosomatidae Family.</title>
        <authorList>
            <person name="Motta M.C."/>
            <person name="Martins A.C."/>
            <person name="de Souza S.S."/>
            <person name="Catta-Preta C.M."/>
            <person name="Silva R."/>
            <person name="Klein C.C."/>
            <person name="de Almeida L.G."/>
            <person name="de Lima Cunha O."/>
            <person name="Ciapina L.P."/>
            <person name="Brocchi M."/>
            <person name="Colabardini A.C."/>
            <person name="de Araujo Lima B."/>
            <person name="Machado C.R."/>
            <person name="de Almeida Soares C.M."/>
            <person name="Probst C.M."/>
            <person name="de Menezes C.B."/>
            <person name="Thompson C.E."/>
            <person name="Bartholomeu D.C."/>
            <person name="Gradia D.F."/>
            <person name="Pavoni D.P."/>
            <person name="Grisard E.C."/>
            <person name="Fantinatti-Garboggini F."/>
            <person name="Marchini F.K."/>
            <person name="Rodrigues-Luiz G.F."/>
            <person name="Wagner G."/>
            <person name="Goldman G.H."/>
            <person name="Fietto J.L."/>
            <person name="Elias M.C."/>
            <person name="Goldman M.H."/>
            <person name="Sagot M.F."/>
            <person name="Pereira M."/>
            <person name="Stoco P.H."/>
            <person name="de Mendonca-Neto R.P."/>
            <person name="Teixeira S.M."/>
            <person name="Maciel T.E."/>
            <person name="de Oliveira Mendes T.A."/>
            <person name="Urmenyi T.P."/>
            <person name="de Souza W."/>
            <person name="Schenkman S."/>
            <person name="de Vasconcelos A.T."/>
        </authorList>
    </citation>
    <scope>NUCLEOTIDE SEQUENCE [LARGE SCALE GENOMIC DNA]</scope>
</reference>
<organism evidence="3 4">
    <name type="scientific">Strigomonas culicis</name>
    <dbReference type="NCBI Taxonomy" id="28005"/>
    <lineage>
        <taxon>Eukaryota</taxon>
        <taxon>Discoba</taxon>
        <taxon>Euglenozoa</taxon>
        <taxon>Kinetoplastea</taxon>
        <taxon>Metakinetoplastina</taxon>
        <taxon>Trypanosomatida</taxon>
        <taxon>Trypanosomatidae</taxon>
        <taxon>Strigomonadinae</taxon>
        <taxon>Strigomonas</taxon>
    </lineage>
</organism>